<organism evidence="1 2">
    <name type="scientific">Methylobacterium oryzae CBMB20</name>
    <dbReference type="NCBI Taxonomy" id="693986"/>
    <lineage>
        <taxon>Bacteria</taxon>
        <taxon>Pseudomonadati</taxon>
        <taxon>Pseudomonadota</taxon>
        <taxon>Alphaproteobacteria</taxon>
        <taxon>Hyphomicrobiales</taxon>
        <taxon>Methylobacteriaceae</taxon>
        <taxon>Methylobacterium</taxon>
    </lineage>
</organism>
<dbReference type="EMBL" id="CP003811">
    <property type="protein sequence ID" value="AIQ88251.1"/>
    <property type="molecule type" value="Genomic_DNA"/>
</dbReference>
<dbReference type="AlphaFoldDB" id="A0A089NK28"/>
<sequence length="57" mass="6180">MTIFQVRQNSTRAVLWTGQADTADRALEVAAQAAGYHGFEELPETARADMTAEAVIV</sequence>
<dbReference type="KEGG" id="mor:MOC_0496"/>
<proteinExistence type="predicted"/>
<protein>
    <submittedName>
        <fullName evidence="1">Protein of unassigned function</fullName>
    </submittedName>
</protein>
<evidence type="ECO:0000313" key="1">
    <source>
        <dbReference type="EMBL" id="AIQ88251.1"/>
    </source>
</evidence>
<name>A0A089NK28_9HYPH</name>
<evidence type="ECO:0000313" key="2">
    <source>
        <dbReference type="Proteomes" id="UP000029492"/>
    </source>
</evidence>
<dbReference type="GeneID" id="96607193"/>
<keyword evidence="2" id="KW-1185">Reference proteome</keyword>
<accession>A0A089NK28</accession>
<reference evidence="1 2" key="1">
    <citation type="journal article" date="2014" name="PLoS ONE">
        <title>Genome Information of Methylobacterium oryzae, a Plant-Probiotic Methylotroph in the Phyllosphere.</title>
        <authorList>
            <person name="Kwak M.J."/>
            <person name="Jeong H."/>
            <person name="Madhaiyan M."/>
            <person name="Lee Y."/>
            <person name="Sa T.M."/>
            <person name="Oh T.K."/>
            <person name="Kim J.F."/>
        </authorList>
    </citation>
    <scope>NUCLEOTIDE SEQUENCE [LARGE SCALE GENOMIC DNA]</scope>
    <source>
        <strain evidence="1 2">CBMB20</strain>
    </source>
</reference>
<dbReference type="HOGENOM" id="CLU_193721_0_0_5"/>
<dbReference type="Proteomes" id="UP000029492">
    <property type="component" value="Chromosome"/>
</dbReference>
<gene>
    <name evidence="1" type="ORF">MOC_0496</name>
</gene>
<dbReference type="RefSeq" id="WP_164706411.1">
    <property type="nucleotide sequence ID" value="NZ_CP003811.1"/>
</dbReference>
<dbReference type="STRING" id="693986.MOC_0496"/>